<keyword evidence="4" id="KW-0336">GPI-anchor</keyword>
<evidence type="ECO:0000259" key="10">
    <source>
        <dbReference type="Pfam" id="PF13206"/>
    </source>
</evidence>
<dbReference type="GO" id="GO:0098552">
    <property type="term" value="C:side of membrane"/>
    <property type="evidence" value="ECO:0007669"/>
    <property type="project" value="UniProtKB-KW"/>
</dbReference>
<dbReference type="InterPro" id="IPR025932">
    <property type="entry name" value="Trypano_VSG_B_N_dom"/>
</dbReference>
<evidence type="ECO:0000256" key="9">
    <source>
        <dbReference type="SAM" id="SignalP"/>
    </source>
</evidence>
<evidence type="ECO:0000313" key="11">
    <source>
        <dbReference type="EMBL" id="APD75163.1"/>
    </source>
</evidence>
<dbReference type="GO" id="GO:0005886">
    <property type="term" value="C:plasma membrane"/>
    <property type="evidence" value="ECO:0007669"/>
    <property type="project" value="UniProtKB-SubCell"/>
</dbReference>
<dbReference type="AlphaFoldDB" id="A0A1J0RBD2"/>
<dbReference type="VEuPathDB" id="TriTrypDB:Tb1125.Tb09.v4.0030"/>
<dbReference type="Pfam" id="PF13206">
    <property type="entry name" value="VSG_B"/>
    <property type="match status" value="1"/>
</dbReference>
<keyword evidence="5 9" id="KW-0732">Signal</keyword>
<feature type="domain" description="Trypanosome variant surface glycoprotein B-type N-terminal" evidence="10">
    <location>
        <begin position="11"/>
        <end position="364"/>
    </location>
</feature>
<feature type="chain" id="PRO_5012317292" evidence="9">
    <location>
        <begin position="23"/>
        <end position="415"/>
    </location>
</feature>
<reference evidence="11" key="1">
    <citation type="submission" date="2016-08" db="EMBL/GenBank/DDBJ databases">
        <title>VSG repertoire of Trypanosoma brucei EATRO 1125.</title>
        <authorList>
            <person name="Cross G.A."/>
        </authorList>
    </citation>
    <scope>NUCLEOTIDE SEQUENCE</scope>
    <source>
        <strain evidence="11">EATRO 1125</strain>
    </source>
</reference>
<keyword evidence="3" id="KW-1003">Cell membrane</keyword>
<feature type="signal peptide" evidence="9">
    <location>
        <begin position="1"/>
        <end position="22"/>
    </location>
</feature>
<dbReference type="VEuPathDB" id="TriTrypDB:Tb11.v5.0933"/>
<dbReference type="VEuPathDB" id="TriTrypDB:Tbg972.9.570"/>
<evidence type="ECO:0000256" key="6">
    <source>
        <dbReference type="ARBA" id="ARBA00023136"/>
    </source>
</evidence>
<keyword evidence="8" id="KW-0449">Lipoprotein</keyword>
<organism evidence="11">
    <name type="scientific">Trypanosoma brucei</name>
    <dbReference type="NCBI Taxonomy" id="5691"/>
    <lineage>
        <taxon>Eukaryota</taxon>
        <taxon>Discoba</taxon>
        <taxon>Euglenozoa</taxon>
        <taxon>Kinetoplastea</taxon>
        <taxon>Metakinetoplastina</taxon>
        <taxon>Trypanosomatida</taxon>
        <taxon>Trypanosomatidae</taxon>
        <taxon>Trypanosoma</taxon>
    </lineage>
</organism>
<proteinExistence type="predicted"/>
<evidence type="ECO:0000256" key="5">
    <source>
        <dbReference type="ARBA" id="ARBA00022729"/>
    </source>
</evidence>
<evidence type="ECO:0000256" key="3">
    <source>
        <dbReference type="ARBA" id="ARBA00022475"/>
    </source>
</evidence>
<dbReference type="EMBL" id="KX701207">
    <property type="protein sequence ID" value="APD75163.1"/>
    <property type="molecule type" value="Genomic_DNA"/>
</dbReference>
<dbReference type="VEuPathDB" id="TriTrypDB:Tb427_000563800"/>
<name>A0A1J0RBD2_9TRYP</name>
<evidence type="ECO:0000256" key="7">
    <source>
        <dbReference type="ARBA" id="ARBA00023180"/>
    </source>
</evidence>
<dbReference type="VEuPathDB" id="TriTrypDB:Tb427_000563900"/>
<comment type="subcellular location">
    <subcellularLocation>
        <location evidence="2">Cell membrane</location>
        <topology evidence="2">Lipid-anchor</topology>
        <topology evidence="2">GPI-anchor</topology>
    </subcellularLocation>
</comment>
<accession>A0A1J0RBD2</accession>
<keyword evidence="6" id="KW-0472">Membrane</keyword>
<comment type="function">
    <text evidence="1">VSG forms a coat on the surface of the parasite. The trypanosome evades the immune response of the host by expressing a series of antigenically distinct VSGs from an estimated 1000 VSG genes.</text>
</comment>
<keyword evidence="7" id="KW-0325">Glycoprotein</keyword>
<evidence type="ECO:0000256" key="1">
    <source>
        <dbReference type="ARBA" id="ARBA00002523"/>
    </source>
</evidence>
<evidence type="ECO:0000256" key="2">
    <source>
        <dbReference type="ARBA" id="ARBA00004609"/>
    </source>
</evidence>
<protein>
    <submittedName>
        <fullName evidence="11">Variant surface glycoprotein 1125.4980</fullName>
    </submittedName>
</protein>
<evidence type="ECO:0000256" key="8">
    <source>
        <dbReference type="ARBA" id="ARBA00023288"/>
    </source>
</evidence>
<sequence>MAMRRKIFTFVALCILAQSSRASDDQAQNLAELSALCQLIKLADADMSELPKLDTTGAQIETLEVLKMTLAESQWQAKYPNKETPELGEKAACQEQTNQPQCEAEFKKWAHLNIKASSKESANPANRIPTALLSTPAASAARLALTAIIAEATALQAEFDTKYKPNLENLEAKLKADLNTAAYNSPVLDDTKNQRCEITKTGNTEELCALPAVGEALCATLTCVCSKFGDTQNTDVCGSGATETLTENNAASHKTGYDTIHSVCAKYPPEKMTAELIESKIAALKGTFKTIGSSGAISMALGIIGTSNQCKNVANTACTDFTKSSPFKSGETATPIAWEMNLRKAAEKLKKADEAAIIQKKTNAVLRSYTKRAEAIVKRLLLEKPPASEIHPAVAQQQHCNIHTTNTTCTANNCK</sequence>
<evidence type="ECO:0000256" key="4">
    <source>
        <dbReference type="ARBA" id="ARBA00022622"/>
    </source>
</evidence>